<comment type="caution">
    <text evidence="1">The sequence shown here is derived from an EMBL/GenBank/DDBJ whole genome shotgun (WGS) entry which is preliminary data.</text>
</comment>
<accession>A0A6A4NHL3</accession>
<dbReference type="Proteomes" id="UP000447434">
    <property type="component" value="Chromosome 22"/>
</dbReference>
<name>A0A6A4NHL3_LUPAL</name>
<proteinExistence type="predicted"/>
<gene>
    <name evidence="1" type="ORF">Lalb_Chr22g0354221</name>
</gene>
<dbReference type="EMBL" id="WOCE01000022">
    <property type="protein sequence ID" value="KAE9588331.1"/>
    <property type="molecule type" value="Genomic_DNA"/>
</dbReference>
<keyword evidence="2" id="KW-1185">Reference proteome</keyword>
<organism evidence="1 2">
    <name type="scientific">Lupinus albus</name>
    <name type="common">White lupine</name>
    <name type="synonym">Lupinus termis</name>
    <dbReference type="NCBI Taxonomy" id="3870"/>
    <lineage>
        <taxon>Eukaryota</taxon>
        <taxon>Viridiplantae</taxon>
        <taxon>Streptophyta</taxon>
        <taxon>Embryophyta</taxon>
        <taxon>Tracheophyta</taxon>
        <taxon>Spermatophyta</taxon>
        <taxon>Magnoliopsida</taxon>
        <taxon>eudicotyledons</taxon>
        <taxon>Gunneridae</taxon>
        <taxon>Pentapetalae</taxon>
        <taxon>rosids</taxon>
        <taxon>fabids</taxon>
        <taxon>Fabales</taxon>
        <taxon>Fabaceae</taxon>
        <taxon>Papilionoideae</taxon>
        <taxon>50 kb inversion clade</taxon>
        <taxon>genistoids sensu lato</taxon>
        <taxon>core genistoids</taxon>
        <taxon>Genisteae</taxon>
        <taxon>Lupinus</taxon>
    </lineage>
</organism>
<evidence type="ECO:0000313" key="1">
    <source>
        <dbReference type="EMBL" id="KAE9588331.1"/>
    </source>
</evidence>
<evidence type="ECO:0000313" key="2">
    <source>
        <dbReference type="Proteomes" id="UP000447434"/>
    </source>
</evidence>
<protein>
    <submittedName>
        <fullName evidence="1">Uncharacterized protein</fullName>
    </submittedName>
</protein>
<reference evidence="2" key="1">
    <citation type="journal article" date="2020" name="Nat. Commun.">
        <title>Genome sequence of the cluster root forming white lupin.</title>
        <authorList>
            <person name="Hufnagel B."/>
            <person name="Marques A."/>
            <person name="Soriano A."/>
            <person name="Marques L."/>
            <person name="Divol F."/>
            <person name="Doumas P."/>
            <person name="Sallet E."/>
            <person name="Mancinotti D."/>
            <person name="Carrere S."/>
            <person name="Marande W."/>
            <person name="Arribat S."/>
            <person name="Keller J."/>
            <person name="Huneau C."/>
            <person name="Blein T."/>
            <person name="Aime D."/>
            <person name="Laguerre M."/>
            <person name="Taylor J."/>
            <person name="Schubert V."/>
            <person name="Nelson M."/>
            <person name="Geu-Flores F."/>
            <person name="Crespi M."/>
            <person name="Gallardo-Guerrero K."/>
            <person name="Delaux P.-M."/>
            <person name="Salse J."/>
            <person name="Berges H."/>
            <person name="Guyot R."/>
            <person name="Gouzy J."/>
            <person name="Peret B."/>
        </authorList>
    </citation>
    <scope>NUCLEOTIDE SEQUENCE [LARGE SCALE GENOMIC DNA]</scope>
    <source>
        <strain evidence="2">cv. Amiga</strain>
    </source>
</reference>
<sequence length="245" mass="27154">MLLLKEFLDCLLMMHSSHNSLGIFTSGIPVTICSWLNCSKLLKFKWPSLLCHIQASSIEDFRLITPSMLMPILKVLFCDSGAFKIRTPSLLKIFIILSSSLILYPFSSSCPRLIKLFFIFGTYKTLEMQVTAPSFLLICMSPIPSANTKLSSANFTLVFAEPSRFLNHSLCPVMWLEQPVSKYQFSENGFSFIVVIISAPSETLPSSSTTSESAMRSTSSSEFSSLANLASASVLLLFCLHSEAK</sequence>
<dbReference type="AlphaFoldDB" id="A0A6A4NHL3"/>